<accession>W0F7V6</accession>
<name>W0F7V6_9BACT</name>
<dbReference type="STRING" id="929713.NIASO_07490"/>
<dbReference type="AlphaFoldDB" id="W0F7V6"/>
<dbReference type="KEGG" id="nso:NIASO_07490"/>
<gene>
    <name evidence="2" type="ORF">NIASO_07490</name>
</gene>
<dbReference type="HOGENOM" id="CLU_3404530_0_0_10"/>
<dbReference type="EMBL" id="CP007035">
    <property type="protein sequence ID" value="AHF17436.1"/>
    <property type="molecule type" value="Genomic_DNA"/>
</dbReference>
<proteinExistence type="predicted"/>
<keyword evidence="3" id="KW-1185">Reference proteome</keyword>
<sequence length="30" mass="3119">MKNAAYQTDKTRHPDTCVAGEGAPAGGNEE</sequence>
<reference evidence="2 3" key="1">
    <citation type="submission" date="2013-12" db="EMBL/GenBank/DDBJ databases">
        <authorList>
            <consortium name="DOE Joint Genome Institute"/>
            <person name="Eisen J."/>
            <person name="Huntemann M."/>
            <person name="Han J."/>
            <person name="Chen A."/>
            <person name="Kyrpides N."/>
            <person name="Mavromatis K."/>
            <person name="Markowitz V."/>
            <person name="Palaniappan K."/>
            <person name="Ivanova N."/>
            <person name="Schaumberg A."/>
            <person name="Pati A."/>
            <person name="Liolios K."/>
            <person name="Nordberg H.P."/>
            <person name="Cantor M.N."/>
            <person name="Hua S.X."/>
            <person name="Woyke T."/>
        </authorList>
    </citation>
    <scope>NUCLEOTIDE SEQUENCE [LARGE SCALE GENOMIC DNA]</scope>
    <source>
        <strain evidence="3">DSM 19437</strain>
    </source>
</reference>
<dbReference type="Proteomes" id="UP000003586">
    <property type="component" value="Chromosome"/>
</dbReference>
<evidence type="ECO:0000313" key="3">
    <source>
        <dbReference type="Proteomes" id="UP000003586"/>
    </source>
</evidence>
<evidence type="ECO:0000256" key="1">
    <source>
        <dbReference type="SAM" id="MobiDB-lite"/>
    </source>
</evidence>
<feature type="region of interest" description="Disordered" evidence="1">
    <location>
        <begin position="1"/>
        <end position="30"/>
    </location>
</feature>
<protein>
    <submittedName>
        <fullName evidence="2">Uncharacterized protein</fullName>
    </submittedName>
</protein>
<evidence type="ECO:0000313" key="2">
    <source>
        <dbReference type="EMBL" id="AHF17436.1"/>
    </source>
</evidence>
<organism evidence="2 3">
    <name type="scientific">Niabella soli DSM 19437</name>
    <dbReference type="NCBI Taxonomy" id="929713"/>
    <lineage>
        <taxon>Bacteria</taxon>
        <taxon>Pseudomonadati</taxon>
        <taxon>Bacteroidota</taxon>
        <taxon>Chitinophagia</taxon>
        <taxon>Chitinophagales</taxon>
        <taxon>Chitinophagaceae</taxon>
        <taxon>Niabella</taxon>
    </lineage>
</organism>